<evidence type="ECO:0000313" key="3">
    <source>
        <dbReference type="Proteomes" id="UP000075243"/>
    </source>
</evidence>
<dbReference type="EMBL" id="CM003603">
    <property type="protein sequence ID" value="KYP76232.1"/>
    <property type="molecule type" value="Genomic_DNA"/>
</dbReference>
<feature type="domain" description="HAT C-terminal dimerisation" evidence="1">
    <location>
        <begin position="57"/>
        <end position="128"/>
    </location>
</feature>
<dbReference type="PANTHER" id="PTHR45749">
    <property type="match status" value="1"/>
</dbReference>
<dbReference type="PANTHER" id="PTHR45749:SF35">
    <property type="entry name" value="AC-LIKE TRANSPOSASE-RELATED"/>
    <property type="match status" value="1"/>
</dbReference>
<keyword evidence="3" id="KW-1185">Reference proteome</keyword>
<dbReference type="AlphaFoldDB" id="A0A151UAC2"/>
<dbReference type="InterPro" id="IPR008906">
    <property type="entry name" value="HATC_C_dom"/>
</dbReference>
<dbReference type="Gramene" id="C.cajan_19878.t">
    <property type="protein sequence ID" value="C.cajan_19878.t.cds1"/>
    <property type="gene ID" value="C.cajan_19878"/>
</dbReference>
<name>A0A151UAC2_CAJCA</name>
<dbReference type="GO" id="GO:0046983">
    <property type="term" value="F:protein dimerization activity"/>
    <property type="evidence" value="ECO:0007669"/>
    <property type="project" value="InterPro"/>
</dbReference>
<protein>
    <recommendedName>
        <fullName evidence="1">HAT C-terminal dimerisation domain-containing protein</fullName>
    </recommendedName>
</protein>
<dbReference type="Proteomes" id="UP000075243">
    <property type="component" value="Chromosome 1"/>
</dbReference>
<organism evidence="2 3">
    <name type="scientific">Cajanus cajan</name>
    <name type="common">Pigeon pea</name>
    <name type="synonym">Cajanus indicus</name>
    <dbReference type="NCBI Taxonomy" id="3821"/>
    <lineage>
        <taxon>Eukaryota</taxon>
        <taxon>Viridiplantae</taxon>
        <taxon>Streptophyta</taxon>
        <taxon>Embryophyta</taxon>
        <taxon>Tracheophyta</taxon>
        <taxon>Spermatophyta</taxon>
        <taxon>Magnoliopsida</taxon>
        <taxon>eudicotyledons</taxon>
        <taxon>Gunneridae</taxon>
        <taxon>Pentapetalae</taxon>
        <taxon>rosids</taxon>
        <taxon>fabids</taxon>
        <taxon>Fabales</taxon>
        <taxon>Fabaceae</taxon>
        <taxon>Papilionoideae</taxon>
        <taxon>50 kb inversion clade</taxon>
        <taxon>NPAAA clade</taxon>
        <taxon>indigoferoid/millettioid clade</taxon>
        <taxon>Phaseoleae</taxon>
        <taxon>Cajanus</taxon>
    </lineage>
</organism>
<dbReference type="OMA" id="NTYILYR"/>
<evidence type="ECO:0000259" key="1">
    <source>
        <dbReference type="Pfam" id="PF05699"/>
    </source>
</evidence>
<reference evidence="2 3" key="1">
    <citation type="journal article" date="2012" name="Nat. Biotechnol.">
        <title>Draft genome sequence of pigeonpea (Cajanus cajan), an orphan legume crop of resource-poor farmers.</title>
        <authorList>
            <person name="Varshney R.K."/>
            <person name="Chen W."/>
            <person name="Li Y."/>
            <person name="Bharti A.K."/>
            <person name="Saxena R.K."/>
            <person name="Schlueter J.A."/>
            <person name="Donoghue M.T."/>
            <person name="Azam S."/>
            <person name="Fan G."/>
            <person name="Whaley A.M."/>
            <person name="Farmer A.D."/>
            <person name="Sheridan J."/>
            <person name="Iwata A."/>
            <person name="Tuteja R."/>
            <person name="Penmetsa R.V."/>
            <person name="Wu W."/>
            <person name="Upadhyaya H.D."/>
            <person name="Yang S.P."/>
            <person name="Shah T."/>
            <person name="Saxena K.B."/>
            <person name="Michael T."/>
            <person name="McCombie W.R."/>
            <person name="Yang B."/>
            <person name="Zhang G."/>
            <person name="Yang H."/>
            <person name="Wang J."/>
            <person name="Spillane C."/>
            <person name="Cook D.R."/>
            <person name="May G.D."/>
            <person name="Xu X."/>
            <person name="Jackson S.A."/>
        </authorList>
    </citation>
    <scope>NUCLEOTIDE SEQUENCE [LARGE SCALE GENOMIC DNA]</scope>
    <source>
        <strain evidence="3">cv. Asha</strain>
    </source>
</reference>
<proteinExistence type="predicted"/>
<evidence type="ECO:0000313" key="2">
    <source>
        <dbReference type="EMBL" id="KYP76232.1"/>
    </source>
</evidence>
<sequence length="140" mass="16565">MFNFLFDSNKYKTLGEDEFKKYCINHVKILSFEAHYDIDGLDLFSELKLLKEILTNEINIPIKILNYIKKSCSFPNTYILYRILLTSVTVATVEKKFSKLKLIKSYLRSIMLQDRLNELVILSIKNKMLELLDYKILINN</sequence>
<dbReference type="Pfam" id="PF05699">
    <property type="entry name" value="Dimer_Tnp_hAT"/>
    <property type="match status" value="1"/>
</dbReference>
<accession>A0A151UAC2</accession>
<gene>
    <name evidence="2" type="ORF">KK1_020465</name>
</gene>
<dbReference type="STRING" id="3821.A0A151UAC2"/>